<feature type="domain" description="MmgE/PrpD N-terminal" evidence="2">
    <location>
        <begin position="7"/>
        <end position="233"/>
    </location>
</feature>
<dbReference type="Proteomes" id="UP001597059">
    <property type="component" value="Unassembled WGS sequence"/>
</dbReference>
<organism evidence="4 5">
    <name type="scientific">Rhodanobacter aciditrophus</name>
    <dbReference type="NCBI Taxonomy" id="1623218"/>
    <lineage>
        <taxon>Bacteria</taxon>
        <taxon>Pseudomonadati</taxon>
        <taxon>Pseudomonadota</taxon>
        <taxon>Gammaproteobacteria</taxon>
        <taxon>Lysobacterales</taxon>
        <taxon>Rhodanobacteraceae</taxon>
        <taxon>Rhodanobacter</taxon>
    </lineage>
</organism>
<gene>
    <name evidence="4" type="ORF">ACFQ45_10945</name>
</gene>
<dbReference type="PANTHER" id="PTHR16943">
    <property type="entry name" value="2-METHYLCITRATE DEHYDRATASE-RELATED"/>
    <property type="match status" value="1"/>
</dbReference>
<dbReference type="RefSeq" id="WP_377367596.1">
    <property type="nucleotide sequence ID" value="NZ_JBHTMN010000012.1"/>
</dbReference>
<dbReference type="Gene3D" id="1.10.4100.10">
    <property type="entry name" value="2-methylcitrate dehydratase PrpD"/>
    <property type="match status" value="1"/>
</dbReference>
<dbReference type="InterPro" id="IPR005656">
    <property type="entry name" value="MmgE_PrpD"/>
</dbReference>
<evidence type="ECO:0000313" key="5">
    <source>
        <dbReference type="Proteomes" id="UP001597059"/>
    </source>
</evidence>
<name>A0ABW4B5M8_9GAMM</name>
<protein>
    <submittedName>
        <fullName evidence="4">MmgE/PrpD family protein</fullName>
    </submittedName>
</protein>
<dbReference type="InterPro" id="IPR036148">
    <property type="entry name" value="MmgE/PrpD_sf"/>
</dbReference>
<dbReference type="EMBL" id="JBHTMN010000012">
    <property type="protein sequence ID" value="MFD1383890.1"/>
    <property type="molecule type" value="Genomic_DNA"/>
</dbReference>
<evidence type="ECO:0000313" key="4">
    <source>
        <dbReference type="EMBL" id="MFD1383890.1"/>
    </source>
</evidence>
<comment type="caution">
    <text evidence="4">The sequence shown here is derived from an EMBL/GenBank/DDBJ whole genome shotgun (WGS) entry which is preliminary data.</text>
</comment>
<dbReference type="InterPro" id="IPR045336">
    <property type="entry name" value="MmgE_PrpD_N"/>
</dbReference>
<dbReference type="Pfam" id="PF03972">
    <property type="entry name" value="MmgE_PrpD_N"/>
    <property type="match status" value="1"/>
</dbReference>
<keyword evidence="5" id="KW-1185">Reference proteome</keyword>
<comment type="similarity">
    <text evidence="1">Belongs to the PrpD family.</text>
</comment>
<dbReference type="Gene3D" id="3.30.1330.120">
    <property type="entry name" value="2-methylcitrate dehydratase PrpD"/>
    <property type="match status" value="1"/>
</dbReference>
<dbReference type="InterPro" id="IPR042183">
    <property type="entry name" value="MmgE/PrpD_sf_1"/>
</dbReference>
<dbReference type="Pfam" id="PF19305">
    <property type="entry name" value="MmgE_PrpD_C"/>
    <property type="match status" value="1"/>
</dbReference>
<sequence length="448" mass="48918">MYEVFRFSESLSFQDIPEKTKILLKSSLIDILGIICAASENDTSRNIRKFAIDYYSASDVSTRLLFDGRSVSPLGAAWAGGFSADSLDAHEGHFLSKGHAGATVVPALLSLVDAYCDQGRDISGEEFLTLLAIGYEVSLRAGVALMSNASDYHASGAFSGLGVVAAGARILKIEQGACLHAMGIAEYFSPRCPMMKLIDYPSNLRDAHGAGAFSGVNALFLAQSGITGAPTELMLNVGQSNAWQDLGAVWEIDNQYFKPWPVCRWAQPALTAVVAMLELDETIRPENIESVQIETFHESMRLQGYHPKNSDEAQYALAFPVAALICNGELGPNQVDENAIHDEAVLKLADRIRIVESDELSQRFPAEILSRVEIVLKNGRVIRSPISQAKGDPNVPMTKEDIVAKFQNYTRDVLSIEQQFSIIDEIESLEKKSNILQLLSMLTNLPNG</sequence>
<dbReference type="InterPro" id="IPR045337">
    <property type="entry name" value="MmgE_PrpD_C"/>
</dbReference>
<evidence type="ECO:0000259" key="2">
    <source>
        <dbReference type="Pfam" id="PF03972"/>
    </source>
</evidence>
<evidence type="ECO:0000256" key="1">
    <source>
        <dbReference type="ARBA" id="ARBA00006174"/>
    </source>
</evidence>
<reference evidence="5" key="1">
    <citation type="journal article" date="2019" name="Int. J. Syst. Evol. Microbiol.">
        <title>The Global Catalogue of Microorganisms (GCM) 10K type strain sequencing project: providing services to taxonomists for standard genome sequencing and annotation.</title>
        <authorList>
            <consortium name="The Broad Institute Genomics Platform"/>
            <consortium name="The Broad Institute Genome Sequencing Center for Infectious Disease"/>
            <person name="Wu L."/>
            <person name="Ma J."/>
        </authorList>
    </citation>
    <scope>NUCLEOTIDE SEQUENCE [LARGE SCALE GENOMIC DNA]</scope>
    <source>
        <strain evidence="5">JCM 30774</strain>
    </source>
</reference>
<accession>A0ABW4B5M8</accession>
<evidence type="ECO:0000259" key="3">
    <source>
        <dbReference type="Pfam" id="PF19305"/>
    </source>
</evidence>
<dbReference type="InterPro" id="IPR042188">
    <property type="entry name" value="MmgE/PrpD_sf_2"/>
</dbReference>
<dbReference type="SUPFAM" id="SSF103378">
    <property type="entry name" value="2-methylcitrate dehydratase PrpD"/>
    <property type="match status" value="1"/>
</dbReference>
<proteinExistence type="inferred from homology"/>
<dbReference type="PANTHER" id="PTHR16943:SF8">
    <property type="entry name" value="2-METHYLCITRATE DEHYDRATASE"/>
    <property type="match status" value="1"/>
</dbReference>
<feature type="domain" description="MmgE/PrpD C-terminal" evidence="3">
    <location>
        <begin position="260"/>
        <end position="428"/>
    </location>
</feature>